<feature type="binding site" evidence="8">
    <location>
        <position position="277"/>
    </location>
    <ligand>
        <name>Zn(2+)</name>
        <dbReference type="ChEBI" id="CHEBI:29105"/>
        <label>2</label>
        <note>catalytic</note>
    </ligand>
</feature>
<dbReference type="CDD" id="cd07717">
    <property type="entry name" value="RNaseZ_ZiPD-like_MBL-fold"/>
    <property type="match status" value="1"/>
</dbReference>
<feature type="binding site" evidence="8">
    <location>
        <position position="65"/>
    </location>
    <ligand>
        <name>Zn(2+)</name>
        <dbReference type="ChEBI" id="CHEBI:29105"/>
        <label>2</label>
        <note>catalytic</note>
    </ligand>
</feature>
<comment type="catalytic activity">
    <reaction evidence="8">
        <text>Endonucleolytic cleavage of RNA, removing extra 3' nucleotides from tRNA precursor, generating 3' termini of tRNAs. A 3'-hydroxy group is left at the tRNA terminus and a 5'-phosphoryl group is left at the trailer molecule.</text>
        <dbReference type="EC" id="3.1.26.11"/>
    </reaction>
</comment>
<comment type="function">
    <text evidence="8">Zinc phosphodiesterase, which displays some tRNA 3'-processing endonuclease activity. Probably involved in tRNA maturation, by removing a 3'-trailer from precursor tRNA.</text>
</comment>
<evidence type="ECO:0000256" key="6">
    <source>
        <dbReference type="ARBA" id="ARBA00022801"/>
    </source>
</evidence>
<feature type="binding site" evidence="8">
    <location>
        <position position="150"/>
    </location>
    <ligand>
        <name>Zn(2+)</name>
        <dbReference type="ChEBI" id="CHEBI:29105"/>
        <label>1</label>
        <note>catalytic</note>
    </ligand>
</feature>
<feature type="binding site" evidence="8">
    <location>
        <position position="66"/>
    </location>
    <ligand>
        <name>Zn(2+)</name>
        <dbReference type="ChEBI" id="CHEBI:29105"/>
        <label>2</label>
        <note>catalytic</note>
    </ligand>
</feature>
<dbReference type="InterPro" id="IPR036866">
    <property type="entry name" value="RibonucZ/Hydroxyglut_hydro"/>
</dbReference>
<evidence type="ECO:0000256" key="1">
    <source>
        <dbReference type="ARBA" id="ARBA00011738"/>
    </source>
</evidence>
<name>A0A6M0REB0_9CLOT</name>
<dbReference type="GO" id="GO:0008270">
    <property type="term" value="F:zinc ion binding"/>
    <property type="evidence" value="ECO:0007669"/>
    <property type="project" value="UniProtKB-UniRule"/>
</dbReference>
<dbReference type="EC" id="3.1.26.11" evidence="8"/>
<dbReference type="GO" id="GO:0042781">
    <property type="term" value="F:3'-tRNA processing endoribonuclease activity"/>
    <property type="evidence" value="ECO:0007669"/>
    <property type="project" value="UniProtKB-UniRule"/>
</dbReference>
<keyword evidence="4 8" id="KW-0479">Metal-binding</keyword>
<dbReference type="PANTHER" id="PTHR46018:SF2">
    <property type="entry name" value="ZINC PHOSPHODIESTERASE ELAC PROTEIN 1"/>
    <property type="match status" value="1"/>
</dbReference>
<evidence type="ECO:0000313" key="10">
    <source>
        <dbReference type="Proteomes" id="UP000473885"/>
    </source>
</evidence>
<keyword evidence="7 8" id="KW-0862">Zinc</keyword>
<dbReference type="Proteomes" id="UP000473885">
    <property type="component" value="Unassembled WGS sequence"/>
</dbReference>
<evidence type="ECO:0000256" key="7">
    <source>
        <dbReference type="ARBA" id="ARBA00022833"/>
    </source>
</evidence>
<keyword evidence="6 8" id="KW-0378">Hydrolase</keyword>
<dbReference type="InterPro" id="IPR013471">
    <property type="entry name" value="RNase_Z/BN"/>
</dbReference>
<evidence type="ECO:0000256" key="4">
    <source>
        <dbReference type="ARBA" id="ARBA00022723"/>
    </source>
</evidence>
<evidence type="ECO:0000256" key="5">
    <source>
        <dbReference type="ARBA" id="ARBA00022759"/>
    </source>
</evidence>
<proteinExistence type="inferred from homology"/>
<feature type="binding site" evidence="8">
    <location>
        <position position="63"/>
    </location>
    <ligand>
        <name>Zn(2+)</name>
        <dbReference type="ChEBI" id="CHEBI:29105"/>
        <label>1</label>
        <note>catalytic</note>
    </ligand>
</feature>
<dbReference type="Pfam" id="PF23023">
    <property type="entry name" value="Anti-Pycsar_Apyc1"/>
    <property type="match status" value="1"/>
</dbReference>
<accession>A0A6M0REB0</accession>
<comment type="subunit">
    <text evidence="1 8">Homodimer.</text>
</comment>
<sequence length="320" mass="35933">MVDVCFLGTGGSLPMPNRFLSSSLLSFLGRKILIDVGEGTQVAIRNVKSGFKSIDIICITHCHGDHVVGLSGLLSTIGNSDRTEPLTIIGPKGIKDVVSGLNIINPYLPYKLNIIENPEKVFLKITKDNSVVVHNENISNIVISTIELEHSTSCIGYSFYYKRLPKFDVKKALENNVPKILWNKLQRGEVVEFEGKPYAPYMVLGEEREGIKISYITDTRPIESIKSFIKHSSLFICEGTYGSYEYMEKALKNKHMTFEEAANLAKESNVDKLILTHFSPSMVEPKDFVKNATDIFENSYIAHDGMNTTLNYILEFNNHE</sequence>
<gene>
    <name evidence="8" type="primary">rnz</name>
    <name evidence="9" type="ORF">FDF74_11310</name>
</gene>
<dbReference type="HAMAP" id="MF_01818">
    <property type="entry name" value="RNase_Z_BN"/>
    <property type="match status" value="1"/>
</dbReference>
<evidence type="ECO:0000256" key="3">
    <source>
        <dbReference type="ARBA" id="ARBA00022722"/>
    </source>
</evidence>
<evidence type="ECO:0000256" key="2">
    <source>
        <dbReference type="ARBA" id="ARBA00022694"/>
    </source>
</evidence>
<comment type="cofactor">
    <cofactor evidence="8">
        <name>Zn(2+)</name>
        <dbReference type="ChEBI" id="CHEBI:29105"/>
    </cofactor>
    <text evidence="8">Binds 2 Zn(2+) ions.</text>
</comment>
<keyword evidence="3 8" id="KW-0540">Nuclease</keyword>
<protein>
    <recommendedName>
        <fullName evidence="8">Ribonuclease Z</fullName>
        <shortName evidence="8">RNase Z</shortName>
        <ecNumber evidence="8">3.1.26.11</ecNumber>
    </recommendedName>
    <alternativeName>
        <fullName evidence="8">tRNA 3 endonuclease</fullName>
    </alternativeName>
    <alternativeName>
        <fullName evidence="8">tRNase Z</fullName>
    </alternativeName>
</protein>
<keyword evidence="10" id="KW-1185">Reference proteome</keyword>
<dbReference type="Gene3D" id="3.60.15.10">
    <property type="entry name" value="Ribonuclease Z/Hydroxyacylglutathione hydrolase-like"/>
    <property type="match status" value="1"/>
</dbReference>
<dbReference type="PANTHER" id="PTHR46018">
    <property type="entry name" value="ZINC PHOSPHODIESTERASE ELAC PROTEIN 1"/>
    <property type="match status" value="1"/>
</dbReference>
<feature type="binding site" evidence="8">
    <location>
        <position position="218"/>
    </location>
    <ligand>
        <name>Zn(2+)</name>
        <dbReference type="ChEBI" id="CHEBI:29105"/>
        <label>2</label>
        <note>catalytic</note>
    </ligand>
</feature>
<dbReference type="NCBIfam" id="TIGR02651">
    <property type="entry name" value="RNase_Z"/>
    <property type="match status" value="1"/>
</dbReference>
<feature type="binding site" evidence="8">
    <location>
        <position position="61"/>
    </location>
    <ligand>
        <name>Zn(2+)</name>
        <dbReference type="ChEBI" id="CHEBI:29105"/>
        <label>1</label>
        <note>catalytic</note>
    </ligand>
</feature>
<keyword evidence="2 8" id="KW-0819">tRNA processing</keyword>
<keyword evidence="5 8" id="KW-0255">Endonuclease</keyword>
<comment type="caution">
    <text evidence="9">The sequence shown here is derived from an EMBL/GenBank/DDBJ whole genome shotgun (WGS) entry which is preliminary data.</text>
</comment>
<dbReference type="NCBIfam" id="NF000801">
    <property type="entry name" value="PRK00055.1-3"/>
    <property type="match status" value="1"/>
</dbReference>
<feature type="binding site" evidence="8">
    <location>
        <position position="218"/>
    </location>
    <ligand>
        <name>Zn(2+)</name>
        <dbReference type="ChEBI" id="CHEBI:29105"/>
        <label>1</label>
        <note>catalytic</note>
    </ligand>
</feature>
<dbReference type="SUPFAM" id="SSF56281">
    <property type="entry name" value="Metallo-hydrolase/oxidoreductase"/>
    <property type="match status" value="1"/>
</dbReference>
<reference evidence="9 10" key="1">
    <citation type="submission" date="2019-04" db="EMBL/GenBank/DDBJ databases">
        <title>Genome sequencing of Clostridium botulinum Groups I-IV and Clostridium butyricum.</title>
        <authorList>
            <person name="Brunt J."/>
            <person name="Van Vliet A.H.M."/>
            <person name="Stringer S.C."/>
            <person name="Carter A.T."/>
            <person name="Peck M.W."/>
        </authorList>
    </citation>
    <scope>NUCLEOTIDE SEQUENCE [LARGE SCALE GENOMIC DNA]</scope>
    <source>
        <strain evidence="9 10">IFR 18/094</strain>
    </source>
</reference>
<organism evidence="9 10">
    <name type="scientific">Clostridium niameyense</name>
    <dbReference type="NCBI Taxonomy" id="1622073"/>
    <lineage>
        <taxon>Bacteria</taxon>
        <taxon>Bacillati</taxon>
        <taxon>Bacillota</taxon>
        <taxon>Clostridia</taxon>
        <taxon>Eubacteriales</taxon>
        <taxon>Clostridiaceae</taxon>
        <taxon>Clostridium</taxon>
    </lineage>
</organism>
<dbReference type="EMBL" id="SXDP01000012">
    <property type="protein sequence ID" value="NEZ47768.1"/>
    <property type="molecule type" value="Genomic_DNA"/>
</dbReference>
<evidence type="ECO:0000256" key="8">
    <source>
        <dbReference type="HAMAP-Rule" id="MF_01818"/>
    </source>
</evidence>
<dbReference type="RefSeq" id="WP_163249658.1">
    <property type="nucleotide sequence ID" value="NZ_SXDP01000012.1"/>
</dbReference>
<feature type="active site" description="Proton acceptor" evidence="8">
    <location>
        <position position="65"/>
    </location>
</feature>
<comment type="similarity">
    <text evidence="8">Belongs to the RNase Z family.</text>
</comment>
<dbReference type="AlphaFoldDB" id="A0A6M0REB0"/>
<evidence type="ECO:0000313" key="9">
    <source>
        <dbReference type="EMBL" id="NEZ47768.1"/>
    </source>
</evidence>